<gene>
    <name evidence="1" type="ORF">APHWI1_1439</name>
</gene>
<name>A0A0F3PZ57_ANAPH</name>
<sequence length="40" mass="4540">MDSHYAFTFMVKATAAILQKLSISVTVNHGTMEMLVRYSF</sequence>
<organism evidence="1 2">
    <name type="scientific">Anaplasma phagocytophilum str. ApWI1</name>
    <dbReference type="NCBI Taxonomy" id="1359155"/>
    <lineage>
        <taxon>Bacteria</taxon>
        <taxon>Pseudomonadati</taxon>
        <taxon>Pseudomonadota</taxon>
        <taxon>Alphaproteobacteria</taxon>
        <taxon>Rickettsiales</taxon>
        <taxon>Anaplasmataceae</taxon>
        <taxon>Anaplasma</taxon>
        <taxon>phagocytophilum group</taxon>
    </lineage>
</organism>
<evidence type="ECO:0000313" key="2">
    <source>
        <dbReference type="Proteomes" id="UP000033622"/>
    </source>
</evidence>
<proteinExistence type="predicted"/>
<protein>
    <submittedName>
        <fullName evidence="1">Uncharacterized protein</fullName>
    </submittedName>
</protein>
<dbReference type="AlphaFoldDB" id="A0A0F3PZ57"/>
<comment type="caution">
    <text evidence="1">The sequence shown here is derived from an EMBL/GenBank/DDBJ whole genome shotgun (WGS) entry which is preliminary data.</text>
</comment>
<dbReference type="PATRIC" id="fig|1359155.3.peg.1462"/>
<dbReference type="Proteomes" id="UP000033622">
    <property type="component" value="Unassembled WGS sequence"/>
</dbReference>
<reference evidence="1 2" key="1">
    <citation type="submission" date="2015-01" db="EMBL/GenBank/DDBJ databases">
        <title>Genome Sequencing of Rickettsiales.</title>
        <authorList>
            <person name="Daugherty S.C."/>
            <person name="Su Q."/>
            <person name="Abolude K."/>
            <person name="Beier-Sexton M."/>
            <person name="Carlyon J.A."/>
            <person name="Carter R."/>
            <person name="Day N.P."/>
            <person name="Dumler S.J."/>
            <person name="Dyachenko V."/>
            <person name="Godinez A."/>
            <person name="Kurtti T.J."/>
            <person name="Lichay M."/>
            <person name="Mullins K.E."/>
            <person name="Ott S."/>
            <person name="Pappas-Brown V."/>
            <person name="Paris D.H."/>
            <person name="Patel P."/>
            <person name="Richards A.L."/>
            <person name="Sadzewicz L."/>
            <person name="Sears K."/>
            <person name="Seidman D."/>
            <person name="Sengamalay N."/>
            <person name="Stenos J."/>
            <person name="Tallon L.J."/>
            <person name="Vincent G."/>
            <person name="Fraser C.M."/>
            <person name="Munderloh U."/>
            <person name="Dunning-Hotopp J.C."/>
        </authorList>
    </citation>
    <scope>NUCLEOTIDE SEQUENCE [LARGE SCALE GENOMIC DNA]</scope>
    <source>
        <strain evidence="1 2">ApWI1</strain>
    </source>
</reference>
<dbReference type="EMBL" id="LAOF01000001">
    <property type="protein sequence ID" value="KJV85287.1"/>
    <property type="molecule type" value="Genomic_DNA"/>
</dbReference>
<evidence type="ECO:0000313" key="1">
    <source>
        <dbReference type="EMBL" id="KJV85287.1"/>
    </source>
</evidence>
<accession>A0A0F3PZ57</accession>